<evidence type="ECO:0000256" key="1">
    <source>
        <dbReference type="SAM" id="MobiDB-lite"/>
    </source>
</evidence>
<dbReference type="Gene3D" id="3.40.50.2300">
    <property type="match status" value="1"/>
</dbReference>
<evidence type="ECO:0000313" key="3">
    <source>
        <dbReference type="EMBL" id="GID64495.1"/>
    </source>
</evidence>
<evidence type="ECO:0000256" key="2">
    <source>
        <dbReference type="SAM" id="Phobius"/>
    </source>
</evidence>
<comment type="caution">
    <text evidence="3">The sequence shown here is derived from an EMBL/GenBank/DDBJ whole genome shotgun (WGS) entry which is preliminary data.</text>
</comment>
<keyword evidence="4" id="KW-1185">Reference proteome</keyword>
<gene>
    <name evidence="3" type="ORF">Acy02nite_23760</name>
</gene>
<dbReference type="Proteomes" id="UP000619479">
    <property type="component" value="Unassembled WGS sequence"/>
</dbReference>
<dbReference type="RefSeq" id="WP_203739994.1">
    <property type="nucleotide sequence ID" value="NZ_BOMH01000017.1"/>
</dbReference>
<dbReference type="AlphaFoldDB" id="A0A919IM34"/>
<name>A0A919IM34_9ACTN</name>
<organism evidence="3 4">
    <name type="scientific">Actinoplanes cyaneus</name>
    <dbReference type="NCBI Taxonomy" id="52696"/>
    <lineage>
        <taxon>Bacteria</taxon>
        <taxon>Bacillati</taxon>
        <taxon>Actinomycetota</taxon>
        <taxon>Actinomycetes</taxon>
        <taxon>Micromonosporales</taxon>
        <taxon>Micromonosporaceae</taxon>
        <taxon>Actinoplanes</taxon>
    </lineage>
</organism>
<reference evidence="3" key="1">
    <citation type="submission" date="2021-01" db="EMBL/GenBank/DDBJ databases">
        <title>Whole genome shotgun sequence of Actinoplanes cyaneus NBRC 14990.</title>
        <authorList>
            <person name="Komaki H."/>
            <person name="Tamura T."/>
        </authorList>
    </citation>
    <scope>NUCLEOTIDE SEQUENCE</scope>
    <source>
        <strain evidence="3">NBRC 14990</strain>
    </source>
</reference>
<keyword evidence="2" id="KW-0812">Transmembrane</keyword>
<evidence type="ECO:0008006" key="5">
    <source>
        <dbReference type="Google" id="ProtNLM"/>
    </source>
</evidence>
<proteinExistence type="predicted"/>
<accession>A0A919IM34</accession>
<keyword evidence="2" id="KW-1133">Transmembrane helix</keyword>
<feature type="region of interest" description="Disordered" evidence="1">
    <location>
        <begin position="1"/>
        <end position="21"/>
    </location>
</feature>
<evidence type="ECO:0000313" key="4">
    <source>
        <dbReference type="Proteomes" id="UP000619479"/>
    </source>
</evidence>
<sequence length="190" mass="19529">MDKRLQGSAATGRDAGRRLPGRPSWWLGGAAAVLVAAGLATWALWPGDERPDPRSRVYTEASACLLTPAQGTTDASAAPVWAGMQQASTETRGKVSFLEVDGAQTAQNASTFLATLVNGGCDVVLAAGEAPNGAVLQGAGQFPQAKFIAVTTVDDGKSLANVVRVTDSDPARVTSRVHDLVAEVLSAKGD</sequence>
<protein>
    <recommendedName>
        <fullName evidence="5">BMP family ABC transporter substrate-binding protein</fullName>
    </recommendedName>
</protein>
<dbReference type="EMBL" id="BOMH01000017">
    <property type="protein sequence ID" value="GID64495.1"/>
    <property type="molecule type" value="Genomic_DNA"/>
</dbReference>
<feature type="transmembrane region" description="Helical" evidence="2">
    <location>
        <begin position="25"/>
        <end position="45"/>
    </location>
</feature>
<keyword evidence="2" id="KW-0472">Membrane</keyword>